<dbReference type="Gene3D" id="3.30.710.10">
    <property type="entry name" value="Potassium Channel Kv1.1, Chain A"/>
    <property type="match status" value="1"/>
</dbReference>
<dbReference type="SMART" id="SM00225">
    <property type="entry name" value="BTB"/>
    <property type="match status" value="1"/>
</dbReference>
<dbReference type="PROSITE" id="PS50097">
    <property type="entry name" value="BTB"/>
    <property type="match status" value="1"/>
</dbReference>
<keyword evidence="3" id="KW-1185">Reference proteome</keyword>
<organism evidence="2 3">
    <name type="scientific">Tothia fuscella</name>
    <dbReference type="NCBI Taxonomy" id="1048955"/>
    <lineage>
        <taxon>Eukaryota</taxon>
        <taxon>Fungi</taxon>
        <taxon>Dikarya</taxon>
        <taxon>Ascomycota</taxon>
        <taxon>Pezizomycotina</taxon>
        <taxon>Dothideomycetes</taxon>
        <taxon>Pleosporomycetidae</taxon>
        <taxon>Venturiales</taxon>
        <taxon>Cylindrosympodiaceae</taxon>
        <taxon>Tothia</taxon>
    </lineage>
</organism>
<gene>
    <name evidence="2" type="ORF">EJ08DRAFT_692493</name>
</gene>
<dbReference type="PANTHER" id="PTHR47843">
    <property type="entry name" value="BTB DOMAIN-CONTAINING PROTEIN-RELATED"/>
    <property type="match status" value="1"/>
</dbReference>
<evidence type="ECO:0000259" key="1">
    <source>
        <dbReference type="PROSITE" id="PS50097"/>
    </source>
</evidence>
<accession>A0A9P4U3T0</accession>
<evidence type="ECO:0000313" key="3">
    <source>
        <dbReference type="Proteomes" id="UP000800235"/>
    </source>
</evidence>
<dbReference type="CDD" id="cd18186">
    <property type="entry name" value="BTB_POZ_ZBTB_KLHL-like"/>
    <property type="match status" value="1"/>
</dbReference>
<dbReference type="InterPro" id="IPR000210">
    <property type="entry name" value="BTB/POZ_dom"/>
</dbReference>
<dbReference type="AlphaFoldDB" id="A0A9P4U3T0"/>
<dbReference type="Pfam" id="PF00651">
    <property type="entry name" value="BTB"/>
    <property type="match status" value="1"/>
</dbReference>
<dbReference type="InterPro" id="IPR011333">
    <property type="entry name" value="SKP1/BTB/POZ_sf"/>
</dbReference>
<dbReference type="OrthoDB" id="194443at2759"/>
<evidence type="ECO:0000313" key="2">
    <source>
        <dbReference type="EMBL" id="KAF2435921.1"/>
    </source>
</evidence>
<comment type="caution">
    <text evidence="2">The sequence shown here is derived from an EMBL/GenBank/DDBJ whole genome shotgun (WGS) entry which is preliminary data.</text>
</comment>
<dbReference type="SUPFAM" id="SSF54695">
    <property type="entry name" value="POZ domain"/>
    <property type="match status" value="1"/>
</dbReference>
<protein>
    <recommendedName>
        <fullName evidence="1">BTB domain-containing protein</fullName>
    </recommendedName>
</protein>
<sequence>MATEPAQKRKRLCETTTKKICPMIAKNRENTQFATLFDELVTIEVSPEKKLFQIHKGLICHHSEYFRGAFKGGFKESESKLVTLKEEVDHLAFQAFYQWLYTGKIRDDEDEISWEASRDCQFLFNTYIFGDAHGIPDFQNTIVDRMYTSFMDKSAIPVTYIKNLYEHTTKGDNLRRFLVDIFQSMSQCEAVEFFSPSDQDHYPQEFLFELSKALLEDDPGRERPWTMKDWGKLDTCRYHNHKDINAAVTAAPGAEG</sequence>
<reference evidence="2" key="1">
    <citation type="journal article" date="2020" name="Stud. Mycol.">
        <title>101 Dothideomycetes genomes: a test case for predicting lifestyles and emergence of pathogens.</title>
        <authorList>
            <person name="Haridas S."/>
            <person name="Albert R."/>
            <person name="Binder M."/>
            <person name="Bloem J."/>
            <person name="Labutti K."/>
            <person name="Salamov A."/>
            <person name="Andreopoulos B."/>
            <person name="Baker S."/>
            <person name="Barry K."/>
            <person name="Bills G."/>
            <person name="Bluhm B."/>
            <person name="Cannon C."/>
            <person name="Castanera R."/>
            <person name="Culley D."/>
            <person name="Daum C."/>
            <person name="Ezra D."/>
            <person name="Gonzalez J."/>
            <person name="Henrissat B."/>
            <person name="Kuo A."/>
            <person name="Liang C."/>
            <person name="Lipzen A."/>
            <person name="Lutzoni F."/>
            <person name="Magnuson J."/>
            <person name="Mondo S."/>
            <person name="Nolan M."/>
            <person name="Ohm R."/>
            <person name="Pangilinan J."/>
            <person name="Park H.-J."/>
            <person name="Ramirez L."/>
            <person name="Alfaro M."/>
            <person name="Sun H."/>
            <person name="Tritt A."/>
            <person name="Yoshinaga Y."/>
            <person name="Zwiers L.-H."/>
            <person name="Turgeon B."/>
            <person name="Goodwin S."/>
            <person name="Spatafora J."/>
            <person name="Crous P."/>
            <person name="Grigoriev I."/>
        </authorList>
    </citation>
    <scope>NUCLEOTIDE SEQUENCE</scope>
    <source>
        <strain evidence="2">CBS 130266</strain>
    </source>
</reference>
<name>A0A9P4U3T0_9PEZI</name>
<feature type="domain" description="BTB" evidence="1">
    <location>
        <begin position="39"/>
        <end position="109"/>
    </location>
</feature>
<proteinExistence type="predicted"/>
<dbReference type="EMBL" id="MU007012">
    <property type="protein sequence ID" value="KAF2435921.1"/>
    <property type="molecule type" value="Genomic_DNA"/>
</dbReference>
<dbReference type="PANTHER" id="PTHR47843:SF2">
    <property type="entry name" value="BTB DOMAIN-CONTAINING PROTEIN"/>
    <property type="match status" value="1"/>
</dbReference>
<dbReference type="Proteomes" id="UP000800235">
    <property type="component" value="Unassembled WGS sequence"/>
</dbReference>